<evidence type="ECO:0000313" key="2">
    <source>
        <dbReference type="EMBL" id="ORX42813.1"/>
    </source>
</evidence>
<dbReference type="EMBL" id="MCFH01000059">
    <property type="protein sequence ID" value="ORX42813.1"/>
    <property type="molecule type" value="Genomic_DNA"/>
</dbReference>
<comment type="caution">
    <text evidence="2">The sequence shown here is derived from an EMBL/GenBank/DDBJ whole genome shotgun (WGS) entry which is preliminary data.</text>
</comment>
<reference evidence="2 3" key="2">
    <citation type="submission" date="2016-08" db="EMBL/GenBank/DDBJ databases">
        <title>Pervasive Adenine N6-methylation of Active Genes in Fungi.</title>
        <authorList>
            <consortium name="DOE Joint Genome Institute"/>
            <person name="Mondo S.J."/>
            <person name="Dannebaum R.O."/>
            <person name="Kuo R.C."/>
            <person name="Labutti K."/>
            <person name="Haridas S."/>
            <person name="Kuo A."/>
            <person name="Salamov A."/>
            <person name="Ahrendt S.R."/>
            <person name="Lipzen A."/>
            <person name="Sullivan W."/>
            <person name="Andreopoulos W.B."/>
            <person name="Clum A."/>
            <person name="Lindquist E."/>
            <person name="Daum C."/>
            <person name="Ramamoorthy G.K."/>
            <person name="Gryganskyi A."/>
            <person name="Culley D."/>
            <person name="Magnuson J.K."/>
            <person name="James T.Y."/>
            <person name="O'Malley M.A."/>
            <person name="Stajich J.E."/>
            <person name="Spatafora J.W."/>
            <person name="Visel A."/>
            <person name="Grigoriev I.V."/>
        </authorList>
    </citation>
    <scope>NUCLEOTIDE SEQUENCE [LARGE SCALE GENOMIC DNA]</scope>
    <source>
        <strain evidence="3">finn</strain>
    </source>
</reference>
<organism evidence="2 3">
    <name type="scientific">Piromyces finnis</name>
    <dbReference type="NCBI Taxonomy" id="1754191"/>
    <lineage>
        <taxon>Eukaryota</taxon>
        <taxon>Fungi</taxon>
        <taxon>Fungi incertae sedis</taxon>
        <taxon>Chytridiomycota</taxon>
        <taxon>Chytridiomycota incertae sedis</taxon>
        <taxon>Neocallimastigomycetes</taxon>
        <taxon>Neocallimastigales</taxon>
        <taxon>Neocallimastigaceae</taxon>
        <taxon>Piromyces</taxon>
    </lineage>
</organism>
<dbReference type="OrthoDB" id="10567795at2759"/>
<accession>A0A1Y1UXF4</accession>
<feature type="non-terminal residue" evidence="2">
    <location>
        <position position="119"/>
    </location>
</feature>
<gene>
    <name evidence="2" type="ORF">BCR36DRAFT_242089</name>
</gene>
<keyword evidence="1" id="KW-1133">Transmembrane helix</keyword>
<keyword evidence="1" id="KW-0472">Membrane</keyword>
<evidence type="ECO:0000256" key="1">
    <source>
        <dbReference type="SAM" id="Phobius"/>
    </source>
</evidence>
<reference evidence="2 3" key="1">
    <citation type="submission" date="2016-08" db="EMBL/GenBank/DDBJ databases">
        <title>Genomes of anaerobic fungi encode conserved fungal cellulosomes for biomass hydrolysis.</title>
        <authorList>
            <consortium name="DOE Joint Genome Institute"/>
            <person name="Haitjema C.H."/>
            <person name="Gilmore S.P."/>
            <person name="Henske J.K."/>
            <person name="Solomon K.V."/>
            <person name="De Groot R."/>
            <person name="Kuo A."/>
            <person name="Mondo S.J."/>
            <person name="Salamov A.A."/>
            <person name="Labutti K."/>
            <person name="Zhao Z."/>
            <person name="Chiniquy J."/>
            <person name="Barry K."/>
            <person name="Brewer H.M."/>
            <person name="Purvine S.O."/>
            <person name="Wright A.T."/>
            <person name="Boxma B."/>
            <person name="Van Alen T."/>
            <person name="Hackstein J.H."/>
            <person name="Baker S.E."/>
            <person name="Grigoriev I.V."/>
            <person name="O'Malley M.A."/>
        </authorList>
    </citation>
    <scope>NUCLEOTIDE SEQUENCE [LARGE SCALE GENOMIC DNA]</scope>
    <source>
        <strain evidence="3">finn</strain>
    </source>
</reference>
<feature type="non-terminal residue" evidence="2">
    <location>
        <position position="1"/>
    </location>
</feature>
<proteinExistence type="predicted"/>
<name>A0A1Y1UXF4_9FUNG</name>
<dbReference type="AlphaFoldDB" id="A0A1Y1UXF4"/>
<evidence type="ECO:0000313" key="3">
    <source>
        <dbReference type="Proteomes" id="UP000193719"/>
    </source>
</evidence>
<keyword evidence="3" id="KW-1185">Reference proteome</keyword>
<dbReference type="Proteomes" id="UP000193719">
    <property type="component" value="Unassembled WGS sequence"/>
</dbReference>
<sequence length="119" mass="14103">LISFTALNNQPYAKIIFNTSLNSIGYLAMLIMFSWNTLYIIIKRKNCPQEYFIFKRHEKCMIHQSFSCPCTLNISIETFYKNIRKSIDFYKISSSFFEIVNNKLLYINISSKIKLVNFN</sequence>
<protein>
    <submittedName>
        <fullName evidence="2">Uncharacterized protein</fullName>
    </submittedName>
</protein>
<feature type="transmembrane region" description="Helical" evidence="1">
    <location>
        <begin position="24"/>
        <end position="42"/>
    </location>
</feature>
<keyword evidence="1" id="KW-0812">Transmembrane</keyword>